<feature type="domain" description="Acetyl-CoA hydrolase/transferase C-terminal" evidence="1">
    <location>
        <begin position="334"/>
        <end position="495"/>
    </location>
</feature>
<dbReference type="AlphaFoldDB" id="A0A845Q8E3"/>
<keyword evidence="3" id="KW-1185">Reference proteome</keyword>
<evidence type="ECO:0000313" key="2">
    <source>
        <dbReference type="EMBL" id="NBG94321.1"/>
    </source>
</evidence>
<dbReference type="GO" id="GO:0016787">
    <property type="term" value="F:hydrolase activity"/>
    <property type="evidence" value="ECO:0007669"/>
    <property type="project" value="UniProtKB-KW"/>
</dbReference>
<keyword evidence="2" id="KW-0378">Hydrolase</keyword>
<accession>A0A845Q8E3</accession>
<comment type="caution">
    <text evidence="2">The sequence shown here is derived from an EMBL/GenBank/DDBJ whole genome shotgun (WGS) entry which is preliminary data.</text>
</comment>
<dbReference type="GO" id="GO:0006083">
    <property type="term" value="P:acetate metabolic process"/>
    <property type="evidence" value="ECO:0007669"/>
    <property type="project" value="InterPro"/>
</dbReference>
<dbReference type="RefSeq" id="WP_160586442.1">
    <property type="nucleotide sequence ID" value="NZ_BMHN01000001.1"/>
</dbReference>
<dbReference type="InterPro" id="IPR038460">
    <property type="entry name" value="AcetylCoA_hyd_C_sf"/>
</dbReference>
<dbReference type="GeneID" id="300656378"/>
<dbReference type="OrthoDB" id="9801795at2"/>
<dbReference type="Pfam" id="PF13336">
    <property type="entry name" value="AcetylCoA_hyd_C"/>
    <property type="match status" value="1"/>
</dbReference>
<dbReference type="InterPro" id="IPR026888">
    <property type="entry name" value="AcetylCoA_hyd_C"/>
</dbReference>
<name>A0A845Q8E3_9HYPH</name>
<dbReference type="Proteomes" id="UP000470384">
    <property type="component" value="Unassembled WGS sequence"/>
</dbReference>
<gene>
    <name evidence="2" type="ORF">GTQ45_01085</name>
</gene>
<dbReference type="Gene3D" id="3.30.750.70">
    <property type="entry name" value="4-hydroxybutyrate coenzyme like domains"/>
    <property type="match status" value="1"/>
</dbReference>
<evidence type="ECO:0000313" key="3">
    <source>
        <dbReference type="Proteomes" id="UP000470384"/>
    </source>
</evidence>
<reference evidence="2 3" key="1">
    <citation type="journal article" date="2016" name="Int. J. Syst. Evol. Microbiol.">
        <title>Pyruvatibacter mobilis gen. nov., sp. nov., a marine bacterium from the culture broth of Picochlorum sp. 122.</title>
        <authorList>
            <person name="Wang G."/>
            <person name="Tang M."/>
            <person name="Wu H."/>
            <person name="Dai S."/>
            <person name="Li T."/>
            <person name="Chen C."/>
            <person name="He H."/>
            <person name="Fan J."/>
            <person name="Xiang W."/>
            <person name="Li X."/>
        </authorList>
    </citation>
    <scope>NUCLEOTIDE SEQUENCE [LARGE SCALE GENOMIC DNA]</scope>
    <source>
        <strain evidence="2 3">GYP-11</strain>
    </source>
</reference>
<dbReference type="PANTHER" id="PTHR21432">
    <property type="entry name" value="ACETYL-COA HYDROLASE-RELATED"/>
    <property type="match status" value="1"/>
</dbReference>
<dbReference type="Gene3D" id="3.40.1080.20">
    <property type="entry name" value="Acetyl-CoA hydrolase/transferase C-terminal domain"/>
    <property type="match status" value="1"/>
</dbReference>
<dbReference type="PANTHER" id="PTHR21432:SF20">
    <property type="entry name" value="ACETYL-COA HYDROLASE"/>
    <property type="match status" value="1"/>
</dbReference>
<dbReference type="InterPro" id="IPR037171">
    <property type="entry name" value="NagB/RpiA_transferase-like"/>
</dbReference>
<organism evidence="2 3">
    <name type="scientific">Pyruvatibacter mobilis</name>
    <dbReference type="NCBI Taxonomy" id="1712261"/>
    <lineage>
        <taxon>Bacteria</taxon>
        <taxon>Pseudomonadati</taxon>
        <taxon>Pseudomonadota</taxon>
        <taxon>Alphaproteobacteria</taxon>
        <taxon>Hyphomicrobiales</taxon>
        <taxon>Parvibaculaceae</taxon>
        <taxon>Pyruvatibacter</taxon>
    </lineage>
</organism>
<proteinExistence type="predicted"/>
<evidence type="ECO:0000259" key="1">
    <source>
        <dbReference type="Pfam" id="PF13336"/>
    </source>
</evidence>
<dbReference type="InterPro" id="IPR046433">
    <property type="entry name" value="ActCoA_hydro"/>
</dbReference>
<dbReference type="SUPFAM" id="SSF100950">
    <property type="entry name" value="NagB/RpiA/CoA transferase-like"/>
    <property type="match status" value="1"/>
</dbReference>
<dbReference type="EMBL" id="WXYQ01000001">
    <property type="protein sequence ID" value="NBG94321.1"/>
    <property type="molecule type" value="Genomic_DNA"/>
</dbReference>
<protein>
    <submittedName>
        <fullName evidence="2">Acetyl-CoA hydrolase</fullName>
    </submittedName>
</protein>
<dbReference type="GO" id="GO:0008775">
    <property type="term" value="F:acetate CoA-transferase activity"/>
    <property type="evidence" value="ECO:0007669"/>
    <property type="project" value="InterPro"/>
</dbReference>
<sequence>MTQHHTDADRLADEIIRQTGGTIVLAMPLGLGKANLTCNALVARAMADSSISLTILTALTLEKPSPSNPIERQFITPVIDRLFGGYPDLAYAGPLHKGTLPPNIEIIEFFFLAGRWLSSPRAQQNYISANYTHALGAILDRKPNVLAQIVARRGEGDGATVSLSCNPDLTPDLLKAREEGLINPLLVMEVNDNLPFMDGDAAYPESMADHVLEGADWPLFAPPREPVSPTDHAIGLQIARLIPDGGTLQIGIGSIGDAVAAGLILRHQRPGDFHDAVMALEQNRPTGTSHLSAFREGLFGASEMFVPAFLDLMEAGVLSREVDGACLQAGFFLGPTDFYQRLRDMPDQERARIAMRPVSYVNELYGPEDEKRRARVNARFVNSGMMATLMGAVVSDGLEDGRVVSGVGGQYNFVAQAFALEGARSIIAIRATREGPKGTESNIRWGYGHTTIPRHLRDIVVTEYGVADLRGKSDADVIAAMLAVTDSRFQRELIEIAIKAGKLPGDFELDPRFRSNTPEALAARLSDAEARGDLPPFPFGTDFTETEQRLMPALALMRDASASMTGVLRLAQAGIFGRPDPQEDACLDRMAMSRPATWRDRLYATLLRGAVRQTSII</sequence>